<organism evidence="2 3">
    <name type="scientific">Luteimonas terrae</name>
    <dbReference type="NCBI Taxonomy" id="1530191"/>
    <lineage>
        <taxon>Bacteria</taxon>
        <taxon>Pseudomonadati</taxon>
        <taxon>Pseudomonadota</taxon>
        <taxon>Gammaproteobacteria</taxon>
        <taxon>Lysobacterales</taxon>
        <taxon>Lysobacteraceae</taxon>
        <taxon>Luteimonas</taxon>
    </lineage>
</organism>
<keyword evidence="3" id="KW-1185">Reference proteome</keyword>
<accession>A0ABU1XVY5</accession>
<gene>
    <name evidence="2" type="ORF">J2W68_000999</name>
</gene>
<dbReference type="Proteomes" id="UP001256588">
    <property type="component" value="Unassembled WGS sequence"/>
</dbReference>
<evidence type="ECO:0000313" key="2">
    <source>
        <dbReference type="EMBL" id="MDR7192291.1"/>
    </source>
</evidence>
<keyword evidence="1" id="KW-0732">Signal</keyword>
<name>A0ABU1XVY5_9GAMM</name>
<protein>
    <submittedName>
        <fullName evidence="2">Uncharacterized protein</fullName>
    </submittedName>
</protein>
<evidence type="ECO:0000256" key="1">
    <source>
        <dbReference type="SAM" id="SignalP"/>
    </source>
</evidence>
<proteinExistence type="predicted"/>
<feature type="signal peptide" evidence="1">
    <location>
        <begin position="1"/>
        <end position="23"/>
    </location>
</feature>
<dbReference type="EMBL" id="JAVDWO010000003">
    <property type="protein sequence ID" value="MDR7192291.1"/>
    <property type="molecule type" value="Genomic_DNA"/>
</dbReference>
<comment type="caution">
    <text evidence="2">The sequence shown here is derived from an EMBL/GenBank/DDBJ whole genome shotgun (WGS) entry which is preliminary data.</text>
</comment>
<reference evidence="2 3" key="1">
    <citation type="submission" date="2023-07" db="EMBL/GenBank/DDBJ databases">
        <title>Sorghum-associated microbial communities from plants grown in Nebraska, USA.</title>
        <authorList>
            <person name="Schachtman D."/>
        </authorList>
    </citation>
    <scope>NUCLEOTIDE SEQUENCE [LARGE SCALE GENOMIC DNA]</scope>
    <source>
        <strain evidence="2 3">4099</strain>
    </source>
</reference>
<feature type="chain" id="PRO_5046353367" evidence="1">
    <location>
        <begin position="24"/>
        <end position="254"/>
    </location>
</feature>
<sequence>MFRAAGIPVAMLGLALMAFGANAAAPTDDATPAGQYRLVGQMETASELLLREDGRFDYLLSVGGLDARRADTWSSDPDTRVVTLRVEGADARIARALQVVGVQPLAEVLDSLAPDHPARGATQGVAVRFESPVAGEVGSLLATAFDAGDAQVDGQDLVEGEVRWNVFATPPAWLGVFGDVGGMALQIEIDVPPPGSVVSVRSDSSQLVDGQGLPLAWRLAQAGDGSLVPADGFSGDDVHERRGPRYVRIKDIGD</sequence>
<evidence type="ECO:0000313" key="3">
    <source>
        <dbReference type="Proteomes" id="UP001256588"/>
    </source>
</evidence>
<dbReference type="RefSeq" id="WP_310233281.1">
    <property type="nucleotide sequence ID" value="NZ_JAVDWO010000003.1"/>
</dbReference>